<evidence type="ECO:0000313" key="2">
    <source>
        <dbReference type="Proteomes" id="UP000034607"/>
    </source>
</evidence>
<sequence>MTSHDLVLNIAVNLGRLGRWSHEGKYARIPQFLADTQKYLDRLHNFNPQFNPTYQRFLKDYARLQSTPPNNQDWCDTAFTWAAILTHRAQLA</sequence>
<dbReference type="EMBL" id="LCNM01000002">
    <property type="protein sequence ID" value="KKU56830.1"/>
    <property type="molecule type" value="Genomic_DNA"/>
</dbReference>
<evidence type="ECO:0000313" key="1">
    <source>
        <dbReference type="EMBL" id="KKU56830.1"/>
    </source>
</evidence>
<gene>
    <name evidence="1" type="ORF">UX78_C0002G0010</name>
</gene>
<dbReference type="Proteomes" id="UP000034607">
    <property type="component" value="Unassembled WGS sequence"/>
</dbReference>
<organism evidence="1 2">
    <name type="scientific">Candidatus Amesbacteria bacterium GW2011_GWA2_47_11</name>
    <dbReference type="NCBI Taxonomy" id="1618357"/>
    <lineage>
        <taxon>Bacteria</taxon>
        <taxon>Candidatus Amesiibacteriota</taxon>
    </lineage>
</organism>
<comment type="caution">
    <text evidence="1">The sequence shown here is derived from an EMBL/GenBank/DDBJ whole genome shotgun (WGS) entry which is preliminary data.</text>
</comment>
<reference evidence="1 2" key="1">
    <citation type="journal article" date="2015" name="Nature">
        <title>rRNA introns, odd ribosomes, and small enigmatic genomes across a large radiation of phyla.</title>
        <authorList>
            <person name="Brown C.T."/>
            <person name="Hug L.A."/>
            <person name="Thomas B.C."/>
            <person name="Sharon I."/>
            <person name="Castelle C.J."/>
            <person name="Singh A."/>
            <person name="Wilkins M.J."/>
            <person name="Williams K.H."/>
            <person name="Banfield J.F."/>
        </authorList>
    </citation>
    <scope>NUCLEOTIDE SEQUENCE [LARGE SCALE GENOMIC DNA]</scope>
</reference>
<name>A0A0G1UGJ5_9BACT</name>
<dbReference type="AlphaFoldDB" id="A0A0G1UGJ5"/>
<accession>A0A0G1UGJ5</accession>
<proteinExistence type="predicted"/>
<protein>
    <submittedName>
        <fullName evidence="1">Uncharacterized protein</fullName>
    </submittedName>
</protein>